<dbReference type="PROSITE" id="PS50157">
    <property type="entry name" value="ZINC_FINGER_C2H2_2"/>
    <property type="match status" value="1"/>
</dbReference>
<dbReference type="Proteomes" id="UP000192578">
    <property type="component" value="Unassembled WGS sequence"/>
</dbReference>
<keyword evidence="1" id="KW-0479">Metal-binding</keyword>
<keyword evidence="5" id="KW-1185">Reference proteome</keyword>
<dbReference type="EMBL" id="MTYJ01000033">
    <property type="protein sequence ID" value="OQV20121.1"/>
    <property type="molecule type" value="Genomic_DNA"/>
</dbReference>
<name>A0A1W0WY38_HYPEX</name>
<reference evidence="5" key="1">
    <citation type="submission" date="2017-01" db="EMBL/GenBank/DDBJ databases">
        <title>Comparative genomics of anhydrobiosis in the tardigrade Hypsibius dujardini.</title>
        <authorList>
            <person name="Yoshida Y."/>
            <person name="Koutsovoulos G."/>
            <person name="Laetsch D."/>
            <person name="Stevens L."/>
            <person name="Kumar S."/>
            <person name="Horikawa D."/>
            <person name="Ishino K."/>
            <person name="Komine S."/>
            <person name="Tomita M."/>
            <person name="Blaxter M."/>
            <person name="Arakawa K."/>
        </authorList>
    </citation>
    <scope>NUCLEOTIDE SEQUENCE [LARGE SCALE GENOMIC DNA]</scope>
    <source>
        <strain evidence="5">Z151</strain>
    </source>
</reference>
<feature type="domain" description="C2H2-type" evidence="3">
    <location>
        <begin position="126"/>
        <end position="155"/>
    </location>
</feature>
<dbReference type="GO" id="GO:0008270">
    <property type="term" value="F:zinc ion binding"/>
    <property type="evidence" value="ECO:0007669"/>
    <property type="project" value="UniProtKB-KW"/>
</dbReference>
<evidence type="ECO:0000256" key="2">
    <source>
        <dbReference type="SAM" id="MobiDB-lite"/>
    </source>
</evidence>
<gene>
    <name evidence="4" type="ORF">BV898_05914</name>
</gene>
<dbReference type="SMART" id="SM00355">
    <property type="entry name" value="ZnF_C2H2"/>
    <property type="match status" value="2"/>
</dbReference>
<evidence type="ECO:0000256" key="1">
    <source>
        <dbReference type="PROSITE-ProRule" id="PRU00042"/>
    </source>
</evidence>
<evidence type="ECO:0000313" key="5">
    <source>
        <dbReference type="Proteomes" id="UP000192578"/>
    </source>
</evidence>
<dbReference type="OrthoDB" id="6910977at2759"/>
<evidence type="ECO:0000313" key="4">
    <source>
        <dbReference type="EMBL" id="OQV20121.1"/>
    </source>
</evidence>
<dbReference type="PROSITE" id="PS00028">
    <property type="entry name" value="ZINC_FINGER_C2H2_1"/>
    <property type="match status" value="1"/>
</dbReference>
<protein>
    <recommendedName>
        <fullName evidence="3">C2H2-type domain-containing protein</fullName>
    </recommendedName>
</protein>
<feature type="region of interest" description="Disordered" evidence="2">
    <location>
        <begin position="146"/>
        <end position="192"/>
    </location>
</feature>
<dbReference type="AlphaFoldDB" id="A0A1W0WY38"/>
<keyword evidence="1" id="KW-0862">Zinc</keyword>
<comment type="caution">
    <text evidence="4">The sequence shown here is derived from an EMBL/GenBank/DDBJ whole genome shotgun (WGS) entry which is preliminary data.</text>
</comment>
<keyword evidence="1" id="KW-0863">Zinc-finger</keyword>
<sequence length="192" mass="21572">MRQRYVRLKTAESVGEKTPPGTGKANCKGGSPTAFVVYLARLLRFLLKKKTAAYRKSKPVYSELEEEEDVATLDGTEDDQGCYGDIIDCDRDSTISEDDSNFCAVCEQVFDTRGILNQHRIRKRHYFCTVCEDIFSDGVELESHKTSTDHYTEEDWDATPATSPSEGPRRRSAHCSLTAELPDGTNEMESLL</sequence>
<organism evidence="4 5">
    <name type="scientific">Hypsibius exemplaris</name>
    <name type="common">Freshwater tardigrade</name>
    <dbReference type="NCBI Taxonomy" id="2072580"/>
    <lineage>
        <taxon>Eukaryota</taxon>
        <taxon>Metazoa</taxon>
        <taxon>Ecdysozoa</taxon>
        <taxon>Tardigrada</taxon>
        <taxon>Eutardigrada</taxon>
        <taxon>Parachela</taxon>
        <taxon>Hypsibioidea</taxon>
        <taxon>Hypsibiidae</taxon>
        <taxon>Hypsibius</taxon>
    </lineage>
</organism>
<evidence type="ECO:0000259" key="3">
    <source>
        <dbReference type="PROSITE" id="PS50157"/>
    </source>
</evidence>
<dbReference type="InterPro" id="IPR013087">
    <property type="entry name" value="Znf_C2H2_type"/>
</dbReference>
<accession>A0A1W0WY38</accession>
<proteinExistence type="predicted"/>